<name>A0ABP8X016_9PSEU</name>
<proteinExistence type="predicted"/>
<dbReference type="PRINTS" id="PR00455">
    <property type="entry name" value="HTHTETR"/>
</dbReference>
<evidence type="ECO:0000259" key="3">
    <source>
        <dbReference type="PROSITE" id="PS50977"/>
    </source>
</evidence>
<keyword evidence="1 2" id="KW-0238">DNA-binding</keyword>
<keyword evidence="5" id="KW-1185">Reference proteome</keyword>
<organism evidence="4 5">
    <name type="scientific">Pseudonocardia yuanmonensis</name>
    <dbReference type="NCBI Taxonomy" id="1095914"/>
    <lineage>
        <taxon>Bacteria</taxon>
        <taxon>Bacillati</taxon>
        <taxon>Actinomycetota</taxon>
        <taxon>Actinomycetes</taxon>
        <taxon>Pseudonocardiales</taxon>
        <taxon>Pseudonocardiaceae</taxon>
        <taxon>Pseudonocardia</taxon>
    </lineage>
</organism>
<dbReference type="PANTHER" id="PTHR30055">
    <property type="entry name" value="HTH-TYPE TRANSCRIPTIONAL REGULATOR RUTR"/>
    <property type="match status" value="1"/>
</dbReference>
<reference evidence="5" key="1">
    <citation type="journal article" date="2019" name="Int. J. Syst. Evol. Microbiol.">
        <title>The Global Catalogue of Microorganisms (GCM) 10K type strain sequencing project: providing services to taxonomists for standard genome sequencing and annotation.</title>
        <authorList>
            <consortium name="The Broad Institute Genomics Platform"/>
            <consortium name="The Broad Institute Genome Sequencing Center for Infectious Disease"/>
            <person name="Wu L."/>
            <person name="Ma J."/>
        </authorList>
    </citation>
    <scope>NUCLEOTIDE SEQUENCE [LARGE SCALE GENOMIC DNA]</scope>
    <source>
        <strain evidence="5">JCM 18055</strain>
    </source>
</reference>
<feature type="DNA-binding region" description="H-T-H motif" evidence="2">
    <location>
        <begin position="40"/>
        <end position="59"/>
    </location>
</feature>
<evidence type="ECO:0000256" key="2">
    <source>
        <dbReference type="PROSITE-ProRule" id="PRU00335"/>
    </source>
</evidence>
<evidence type="ECO:0000256" key="1">
    <source>
        <dbReference type="ARBA" id="ARBA00023125"/>
    </source>
</evidence>
<dbReference type="Proteomes" id="UP001500325">
    <property type="component" value="Unassembled WGS sequence"/>
</dbReference>
<dbReference type="SUPFAM" id="SSF46689">
    <property type="entry name" value="Homeodomain-like"/>
    <property type="match status" value="1"/>
</dbReference>
<dbReference type="SUPFAM" id="SSF48498">
    <property type="entry name" value="Tetracyclin repressor-like, C-terminal domain"/>
    <property type="match status" value="1"/>
</dbReference>
<dbReference type="Pfam" id="PF00440">
    <property type="entry name" value="TetR_N"/>
    <property type="match status" value="1"/>
</dbReference>
<comment type="caution">
    <text evidence="4">The sequence shown here is derived from an EMBL/GenBank/DDBJ whole genome shotgun (WGS) entry which is preliminary data.</text>
</comment>
<protein>
    <submittedName>
        <fullName evidence="4">TetR/AcrR family transcriptional regulator</fullName>
    </submittedName>
</protein>
<dbReference type="InterPro" id="IPR001647">
    <property type="entry name" value="HTH_TetR"/>
</dbReference>
<dbReference type="InterPro" id="IPR050109">
    <property type="entry name" value="HTH-type_TetR-like_transc_reg"/>
</dbReference>
<feature type="domain" description="HTH tetR-type" evidence="3">
    <location>
        <begin position="17"/>
        <end position="77"/>
    </location>
</feature>
<dbReference type="Gene3D" id="1.10.357.10">
    <property type="entry name" value="Tetracycline Repressor, domain 2"/>
    <property type="match status" value="1"/>
</dbReference>
<accession>A0ABP8X016</accession>
<dbReference type="EMBL" id="BAABIC010000014">
    <property type="protein sequence ID" value="GAA4698342.1"/>
    <property type="molecule type" value="Genomic_DNA"/>
</dbReference>
<sequence>MPARLAVPPSRGGPRPSEARDRLLRTASALFYGEGIRAVGVDRVIGEAAVSRATFYRHFPSKDDLVVAYLREVDQAVRAVAAAVPEGAPRLRTVVGKMGEQLCSAGFRGCAFINAAAEYPDPDSPVHRAVAEHRAWLTALFVRELGIAGHPDPEQAAAQLMMLRDGAMVAGYLADAVRARETLARGLEGLLTQR</sequence>
<dbReference type="PROSITE" id="PS50977">
    <property type="entry name" value="HTH_TETR_2"/>
    <property type="match status" value="1"/>
</dbReference>
<gene>
    <name evidence="4" type="ORF">GCM10023215_40910</name>
</gene>
<dbReference type="InterPro" id="IPR036271">
    <property type="entry name" value="Tet_transcr_reg_TetR-rel_C_sf"/>
</dbReference>
<dbReference type="InterPro" id="IPR009057">
    <property type="entry name" value="Homeodomain-like_sf"/>
</dbReference>
<dbReference type="PANTHER" id="PTHR30055:SF200">
    <property type="entry name" value="HTH-TYPE TRANSCRIPTIONAL REPRESSOR BDCR"/>
    <property type="match status" value="1"/>
</dbReference>
<dbReference type="RefSeq" id="WP_345382237.1">
    <property type="nucleotide sequence ID" value="NZ_BAABIC010000014.1"/>
</dbReference>
<evidence type="ECO:0000313" key="4">
    <source>
        <dbReference type="EMBL" id="GAA4698342.1"/>
    </source>
</evidence>
<evidence type="ECO:0000313" key="5">
    <source>
        <dbReference type="Proteomes" id="UP001500325"/>
    </source>
</evidence>